<keyword evidence="2" id="KW-1185">Reference proteome</keyword>
<dbReference type="Gene3D" id="3.40.50.1980">
    <property type="entry name" value="Nitrogenase molybdenum iron protein domain"/>
    <property type="match status" value="1"/>
</dbReference>
<dbReference type="SUPFAM" id="SSF53807">
    <property type="entry name" value="Helical backbone' metal receptor"/>
    <property type="match status" value="1"/>
</dbReference>
<gene>
    <name evidence="1" type="ORF">EBN03_30120</name>
</gene>
<evidence type="ECO:0000313" key="1">
    <source>
        <dbReference type="EMBL" id="RMI28477.1"/>
    </source>
</evidence>
<organism evidence="1 2">
    <name type="scientific">Nocardia stercoris</name>
    <dbReference type="NCBI Taxonomy" id="2483361"/>
    <lineage>
        <taxon>Bacteria</taxon>
        <taxon>Bacillati</taxon>
        <taxon>Actinomycetota</taxon>
        <taxon>Actinomycetes</taxon>
        <taxon>Mycobacteriales</taxon>
        <taxon>Nocardiaceae</taxon>
        <taxon>Nocardia</taxon>
    </lineage>
</organism>
<dbReference type="Proteomes" id="UP000279275">
    <property type="component" value="Unassembled WGS sequence"/>
</dbReference>
<dbReference type="PROSITE" id="PS51257">
    <property type="entry name" value="PROKAR_LIPOPROTEIN"/>
    <property type="match status" value="1"/>
</dbReference>
<dbReference type="AlphaFoldDB" id="A0A3M2KS42"/>
<dbReference type="OrthoDB" id="1951467at2"/>
<protein>
    <submittedName>
        <fullName evidence="1">ABC transporter substrate-binding protein</fullName>
    </submittedName>
</protein>
<reference evidence="1 2" key="1">
    <citation type="submission" date="2018-10" db="EMBL/GenBank/DDBJ databases">
        <title>Isolation from cow dung.</title>
        <authorList>
            <person name="Ling L."/>
        </authorList>
    </citation>
    <scope>NUCLEOTIDE SEQUENCE [LARGE SCALE GENOMIC DNA]</scope>
    <source>
        <strain evidence="1 2">NEAU-LL90</strain>
    </source>
</reference>
<proteinExistence type="predicted"/>
<dbReference type="EMBL" id="RFFH01000021">
    <property type="protein sequence ID" value="RMI28477.1"/>
    <property type="molecule type" value="Genomic_DNA"/>
</dbReference>
<evidence type="ECO:0000313" key="2">
    <source>
        <dbReference type="Proteomes" id="UP000279275"/>
    </source>
</evidence>
<accession>A0A3M2KS42</accession>
<sequence>MALIRRSGFARIGFGVVALITGAALTTGCGSSSDEHPHSGPRVVAASSWEAAFAKAAGASDVTVIVPASIKHAPDYDPKPSDLAEVAHADYVLYAQFEGFAGKIKDAAGSHAKLVEVNLDNAKDTMESEVRRLGDTFGTRPAADAWITGFETEYSRLSGDIKAAWQGGQPPKVVQQTFLDFAAQMSGAQVLGTYGPAPVTPGQVADLSAKNPQFVFDNEQMSTGPVLPGSAAKQIALTNYPSQDQDLLSVYRDTATKITAALRG</sequence>
<dbReference type="CDD" id="cd00636">
    <property type="entry name" value="TroA-like"/>
    <property type="match status" value="1"/>
</dbReference>
<name>A0A3M2KS42_9NOCA</name>
<comment type="caution">
    <text evidence="1">The sequence shown here is derived from an EMBL/GenBank/DDBJ whole genome shotgun (WGS) entry which is preliminary data.</text>
</comment>